<reference evidence="2 3" key="1">
    <citation type="submission" date="2023-11" db="EMBL/GenBank/DDBJ databases">
        <authorList>
            <person name="Okamura Y."/>
        </authorList>
    </citation>
    <scope>NUCLEOTIDE SEQUENCE [LARGE SCALE GENOMIC DNA]</scope>
</reference>
<evidence type="ECO:0000313" key="3">
    <source>
        <dbReference type="Proteomes" id="UP001497472"/>
    </source>
</evidence>
<keyword evidence="3" id="KW-1185">Reference proteome</keyword>
<dbReference type="Proteomes" id="UP001497472">
    <property type="component" value="Unassembled WGS sequence"/>
</dbReference>
<gene>
    <name evidence="2" type="ORF">LNINA_LOCUS11232</name>
</gene>
<comment type="caution">
    <text evidence="2">The sequence shown here is derived from an EMBL/GenBank/DDBJ whole genome shotgun (WGS) entry which is preliminary data.</text>
</comment>
<name>A0AAV1JU47_9NEOP</name>
<feature type="compositionally biased region" description="Basic and acidic residues" evidence="1">
    <location>
        <begin position="41"/>
        <end position="52"/>
    </location>
</feature>
<sequence length="93" mass="10170">MRQPVAVGAYGGGRRPAVAVARRTQTARAPSPAPLASDSVSDMRRRASHERQGLFLTGPAHECESRSLLGNCSSKVYDIKHSEQESLFSYQRL</sequence>
<organism evidence="2 3">
    <name type="scientific">Leptosia nina</name>
    <dbReference type="NCBI Taxonomy" id="320188"/>
    <lineage>
        <taxon>Eukaryota</taxon>
        <taxon>Metazoa</taxon>
        <taxon>Ecdysozoa</taxon>
        <taxon>Arthropoda</taxon>
        <taxon>Hexapoda</taxon>
        <taxon>Insecta</taxon>
        <taxon>Pterygota</taxon>
        <taxon>Neoptera</taxon>
        <taxon>Endopterygota</taxon>
        <taxon>Lepidoptera</taxon>
        <taxon>Glossata</taxon>
        <taxon>Ditrysia</taxon>
        <taxon>Papilionoidea</taxon>
        <taxon>Pieridae</taxon>
        <taxon>Pierinae</taxon>
        <taxon>Leptosia</taxon>
    </lineage>
</organism>
<feature type="region of interest" description="Disordered" evidence="1">
    <location>
        <begin position="23"/>
        <end position="53"/>
    </location>
</feature>
<accession>A0AAV1JU47</accession>
<dbReference type="EMBL" id="CAVLEF010000132">
    <property type="protein sequence ID" value="CAK1552167.1"/>
    <property type="molecule type" value="Genomic_DNA"/>
</dbReference>
<dbReference type="AlphaFoldDB" id="A0AAV1JU47"/>
<evidence type="ECO:0000256" key="1">
    <source>
        <dbReference type="SAM" id="MobiDB-lite"/>
    </source>
</evidence>
<protein>
    <submittedName>
        <fullName evidence="2">Uncharacterized protein</fullName>
    </submittedName>
</protein>
<evidence type="ECO:0000313" key="2">
    <source>
        <dbReference type="EMBL" id="CAK1552167.1"/>
    </source>
</evidence>
<proteinExistence type="predicted"/>